<dbReference type="SUPFAM" id="SSF57701">
    <property type="entry name" value="Zn2/Cys6 DNA-binding domain"/>
    <property type="match status" value="1"/>
</dbReference>
<dbReference type="Pfam" id="PF00172">
    <property type="entry name" value="Zn_clus"/>
    <property type="match status" value="1"/>
</dbReference>
<dbReference type="CDD" id="cd12148">
    <property type="entry name" value="fungal_TF_MHR"/>
    <property type="match status" value="1"/>
</dbReference>
<evidence type="ECO:0000259" key="7">
    <source>
        <dbReference type="PROSITE" id="PS50048"/>
    </source>
</evidence>
<dbReference type="InterPro" id="IPR001138">
    <property type="entry name" value="Zn2Cys6_DnaBD"/>
</dbReference>
<keyword evidence="3" id="KW-0238">DNA-binding</keyword>
<dbReference type="Proteomes" id="UP001174694">
    <property type="component" value="Unassembled WGS sequence"/>
</dbReference>
<evidence type="ECO:0000256" key="6">
    <source>
        <dbReference type="SAM" id="MobiDB-lite"/>
    </source>
</evidence>
<sequence>MSSRACDSCRRRKIKCDSSSTPCSNCRISSLDCAYTVPPKKRGPKPTSVRRRRVQHAASSPVAETASQSPARALTDDPGLPSRGWHQLVGIEPDVTSPGFSCHSHGHSSETLSIGRHPMQPYGIGAWPNSSIPDVRDAAMMIYSQLVSVIHTAVPSRSIGQIVDDCINLYFQFIFPIGPICHEPTLRRDAARLFPDSPREGLPSPTAASPSAFSADHEPKSHLATIRAFTLLTSLCADTAMIMPDRLLRLPNVVASSFLNASRGCLKLFEDYDIEHANSTSIVIRILQSAALHSSGRTGHSWHVLGQAILLAQELRLDHERSLARHASDPLEAQLLRSLFWVLHMSNRSAAVLNNRPILLRGSLFDPPPDVSFLAPDRIPLLDPTRPFNAPPFEDRLLAGADLCCRLWSSASDLIQGIQDCAHLQPDGPERGPTVAALMRSYVAFAGILDDLPHWLQVPDSVMSDDKVDAAAAAYQRGTFWRLRVDVVVTFHCLRMVLLRRCAEHGLVAVMGLSEEPLMLAMRTAEIARDCLDAVEAIPFEYLQANGEPLMEKFRQIGSALLELSQNTDYDMIENRAKAYLTRLLNILARLDSRAVDLLNGDQP</sequence>
<keyword evidence="5" id="KW-0539">Nucleus</keyword>
<dbReference type="GO" id="GO:0000981">
    <property type="term" value="F:DNA-binding transcription factor activity, RNA polymerase II-specific"/>
    <property type="evidence" value="ECO:0007669"/>
    <property type="project" value="InterPro"/>
</dbReference>
<dbReference type="InterPro" id="IPR050797">
    <property type="entry name" value="Carb_Metab_Trans_Reg"/>
</dbReference>
<evidence type="ECO:0000256" key="4">
    <source>
        <dbReference type="ARBA" id="ARBA00023163"/>
    </source>
</evidence>
<keyword evidence="1" id="KW-0479">Metal-binding</keyword>
<feature type="compositionally biased region" description="Basic residues" evidence="6">
    <location>
        <begin position="39"/>
        <end position="55"/>
    </location>
</feature>
<dbReference type="AlphaFoldDB" id="A0AA38RRL8"/>
<organism evidence="8 9">
    <name type="scientific">Pleurostoma richardsiae</name>
    <dbReference type="NCBI Taxonomy" id="41990"/>
    <lineage>
        <taxon>Eukaryota</taxon>
        <taxon>Fungi</taxon>
        <taxon>Dikarya</taxon>
        <taxon>Ascomycota</taxon>
        <taxon>Pezizomycotina</taxon>
        <taxon>Sordariomycetes</taxon>
        <taxon>Sordariomycetidae</taxon>
        <taxon>Calosphaeriales</taxon>
        <taxon>Pleurostomataceae</taxon>
        <taxon>Pleurostoma</taxon>
    </lineage>
</organism>
<gene>
    <name evidence="8" type="ORF">NKR23_g5832</name>
</gene>
<dbReference type="CDD" id="cd00067">
    <property type="entry name" value="GAL4"/>
    <property type="match status" value="1"/>
</dbReference>
<dbReference type="InterPro" id="IPR007219">
    <property type="entry name" value="XnlR_reg_dom"/>
</dbReference>
<keyword evidence="9" id="KW-1185">Reference proteome</keyword>
<feature type="compositionally biased region" description="Low complexity" evidence="6">
    <location>
        <begin position="203"/>
        <end position="214"/>
    </location>
</feature>
<reference evidence="8" key="1">
    <citation type="submission" date="2022-07" db="EMBL/GenBank/DDBJ databases">
        <title>Fungi with potential for degradation of polypropylene.</title>
        <authorList>
            <person name="Gostincar C."/>
        </authorList>
    </citation>
    <scope>NUCLEOTIDE SEQUENCE</scope>
    <source>
        <strain evidence="8">EXF-13308</strain>
    </source>
</reference>
<feature type="domain" description="Zn(2)-C6 fungal-type" evidence="7">
    <location>
        <begin position="5"/>
        <end position="35"/>
    </location>
</feature>
<evidence type="ECO:0000313" key="9">
    <source>
        <dbReference type="Proteomes" id="UP001174694"/>
    </source>
</evidence>
<dbReference type="GO" id="GO:0003677">
    <property type="term" value="F:DNA binding"/>
    <property type="evidence" value="ECO:0007669"/>
    <property type="project" value="UniProtKB-KW"/>
</dbReference>
<keyword evidence="2" id="KW-0805">Transcription regulation</keyword>
<dbReference type="EMBL" id="JANBVO010000016">
    <property type="protein sequence ID" value="KAJ9144694.1"/>
    <property type="molecule type" value="Genomic_DNA"/>
</dbReference>
<feature type="region of interest" description="Disordered" evidence="6">
    <location>
        <begin position="37"/>
        <end position="79"/>
    </location>
</feature>
<dbReference type="PROSITE" id="PS00463">
    <property type="entry name" value="ZN2_CY6_FUNGAL_1"/>
    <property type="match status" value="1"/>
</dbReference>
<dbReference type="InterPro" id="IPR036864">
    <property type="entry name" value="Zn2-C6_fun-type_DNA-bd_sf"/>
</dbReference>
<keyword evidence="4" id="KW-0804">Transcription</keyword>
<dbReference type="GO" id="GO:0006351">
    <property type="term" value="P:DNA-templated transcription"/>
    <property type="evidence" value="ECO:0007669"/>
    <property type="project" value="InterPro"/>
</dbReference>
<dbReference type="PANTHER" id="PTHR31668">
    <property type="entry name" value="GLUCOSE TRANSPORT TRANSCRIPTION REGULATOR RGT1-RELATED-RELATED"/>
    <property type="match status" value="1"/>
</dbReference>
<evidence type="ECO:0000256" key="1">
    <source>
        <dbReference type="ARBA" id="ARBA00022723"/>
    </source>
</evidence>
<evidence type="ECO:0000256" key="3">
    <source>
        <dbReference type="ARBA" id="ARBA00023125"/>
    </source>
</evidence>
<dbReference type="PANTHER" id="PTHR31668:SF26">
    <property type="entry name" value="GLUCOSE TRANSPORT TRANSCRIPTION REGULATOR RGT1-RELATED"/>
    <property type="match status" value="1"/>
</dbReference>
<proteinExistence type="predicted"/>
<dbReference type="PROSITE" id="PS50048">
    <property type="entry name" value="ZN2_CY6_FUNGAL_2"/>
    <property type="match status" value="1"/>
</dbReference>
<feature type="region of interest" description="Disordered" evidence="6">
    <location>
        <begin position="197"/>
        <end position="216"/>
    </location>
</feature>
<dbReference type="SMART" id="SM00066">
    <property type="entry name" value="GAL4"/>
    <property type="match status" value="1"/>
</dbReference>
<accession>A0AA38RRL8</accession>
<dbReference type="Gene3D" id="4.10.240.10">
    <property type="entry name" value="Zn(2)-C6 fungal-type DNA-binding domain"/>
    <property type="match status" value="1"/>
</dbReference>
<evidence type="ECO:0000313" key="8">
    <source>
        <dbReference type="EMBL" id="KAJ9144694.1"/>
    </source>
</evidence>
<name>A0AA38RRL8_9PEZI</name>
<protein>
    <submittedName>
        <fullName evidence="8">Xylanolytic transcriptional activator xlnR</fullName>
    </submittedName>
</protein>
<evidence type="ECO:0000256" key="2">
    <source>
        <dbReference type="ARBA" id="ARBA00023015"/>
    </source>
</evidence>
<evidence type="ECO:0000256" key="5">
    <source>
        <dbReference type="ARBA" id="ARBA00023242"/>
    </source>
</evidence>
<comment type="caution">
    <text evidence="8">The sequence shown here is derived from an EMBL/GenBank/DDBJ whole genome shotgun (WGS) entry which is preliminary data.</text>
</comment>
<dbReference type="GO" id="GO:0008270">
    <property type="term" value="F:zinc ion binding"/>
    <property type="evidence" value="ECO:0007669"/>
    <property type="project" value="InterPro"/>
</dbReference>
<dbReference type="SMART" id="SM00906">
    <property type="entry name" value="Fungal_trans"/>
    <property type="match status" value="1"/>
</dbReference>